<feature type="region of interest" description="Disordered" evidence="5">
    <location>
        <begin position="43"/>
        <end position="77"/>
    </location>
</feature>
<dbReference type="PROSITE" id="PS00217">
    <property type="entry name" value="SUGAR_TRANSPORT_2"/>
    <property type="match status" value="1"/>
</dbReference>
<feature type="transmembrane region" description="Helical" evidence="6">
    <location>
        <begin position="257"/>
        <end position="277"/>
    </location>
</feature>
<protein>
    <recommendedName>
        <fullName evidence="7">Major facilitator superfamily (MFS) profile domain-containing protein</fullName>
    </recommendedName>
</protein>
<dbReference type="PROSITE" id="PS50850">
    <property type="entry name" value="MFS"/>
    <property type="match status" value="1"/>
</dbReference>
<dbReference type="PANTHER" id="PTHR23508">
    <property type="entry name" value="CARBOXYLIC ACID TRANSPORTER PROTEIN HOMOLOG"/>
    <property type="match status" value="1"/>
</dbReference>
<dbReference type="GO" id="GO:0005886">
    <property type="term" value="C:plasma membrane"/>
    <property type="evidence" value="ECO:0007669"/>
    <property type="project" value="TreeGrafter"/>
</dbReference>
<feature type="transmembrane region" description="Helical" evidence="6">
    <location>
        <begin position="415"/>
        <end position="437"/>
    </location>
</feature>
<feature type="transmembrane region" description="Helical" evidence="6">
    <location>
        <begin position="174"/>
        <end position="196"/>
    </location>
</feature>
<evidence type="ECO:0000256" key="1">
    <source>
        <dbReference type="ARBA" id="ARBA00004141"/>
    </source>
</evidence>
<dbReference type="GO" id="GO:0046943">
    <property type="term" value="F:carboxylic acid transmembrane transporter activity"/>
    <property type="evidence" value="ECO:0007669"/>
    <property type="project" value="TreeGrafter"/>
</dbReference>
<reference evidence="8" key="1">
    <citation type="submission" date="2022-10" db="EMBL/GenBank/DDBJ databases">
        <title>Tapping the CABI collections for fungal endophytes: first genome assemblies for Collariella, Neodidymelliopsis, Ascochyta clinopodiicola, Didymella pomorum, Didymosphaeria variabile, Neocosmospora piperis and Neocucurbitaria cava.</title>
        <authorList>
            <person name="Hill R."/>
        </authorList>
    </citation>
    <scope>NUCLEOTIDE SEQUENCE</scope>
    <source>
        <strain evidence="8">IMI 356814</strain>
    </source>
</reference>
<dbReference type="SUPFAM" id="SSF103473">
    <property type="entry name" value="MFS general substrate transporter"/>
    <property type="match status" value="1"/>
</dbReference>
<organism evidence="8 9">
    <name type="scientific">Neocucurbitaria cava</name>
    <dbReference type="NCBI Taxonomy" id="798079"/>
    <lineage>
        <taxon>Eukaryota</taxon>
        <taxon>Fungi</taxon>
        <taxon>Dikarya</taxon>
        <taxon>Ascomycota</taxon>
        <taxon>Pezizomycotina</taxon>
        <taxon>Dothideomycetes</taxon>
        <taxon>Pleosporomycetidae</taxon>
        <taxon>Pleosporales</taxon>
        <taxon>Pleosporineae</taxon>
        <taxon>Cucurbitariaceae</taxon>
        <taxon>Neocucurbitaria</taxon>
    </lineage>
</organism>
<accession>A0A9W8YFJ4</accession>
<feature type="compositionally biased region" description="Polar residues" evidence="5">
    <location>
        <begin position="384"/>
        <end position="393"/>
    </location>
</feature>
<feature type="transmembrane region" description="Helical" evidence="6">
    <location>
        <begin position="114"/>
        <end position="132"/>
    </location>
</feature>
<feature type="region of interest" description="Disordered" evidence="5">
    <location>
        <begin position="367"/>
        <end position="397"/>
    </location>
</feature>
<dbReference type="InterPro" id="IPR036259">
    <property type="entry name" value="MFS_trans_sf"/>
</dbReference>
<feature type="domain" description="Major facilitator superfamily (MFS) profile" evidence="7">
    <location>
        <begin position="102"/>
        <end position="525"/>
    </location>
</feature>
<feature type="transmembrane region" description="Helical" evidence="6">
    <location>
        <begin position="485"/>
        <end position="504"/>
    </location>
</feature>
<evidence type="ECO:0000313" key="9">
    <source>
        <dbReference type="Proteomes" id="UP001140560"/>
    </source>
</evidence>
<keyword evidence="9" id="KW-1185">Reference proteome</keyword>
<keyword evidence="4 6" id="KW-0472">Membrane</keyword>
<keyword evidence="3 6" id="KW-1133">Transmembrane helix</keyword>
<feature type="transmembrane region" description="Helical" evidence="6">
    <location>
        <begin position="297"/>
        <end position="319"/>
    </location>
</feature>
<dbReference type="AlphaFoldDB" id="A0A9W8YFJ4"/>
<comment type="subcellular location">
    <subcellularLocation>
        <location evidence="1">Membrane</location>
        <topology evidence="1">Multi-pass membrane protein</topology>
    </subcellularLocation>
</comment>
<dbReference type="InterPro" id="IPR011701">
    <property type="entry name" value="MFS"/>
</dbReference>
<comment type="caution">
    <text evidence="8">The sequence shown here is derived from an EMBL/GenBank/DDBJ whole genome shotgun (WGS) entry which is preliminary data.</text>
</comment>
<dbReference type="InterPro" id="IPR020846">
    <property type="entry name" value="MFS_dom"/>
</dbReference>
<dbReference type="Pfam" id="PF07690">
    <property type="entry name" value="MFS_1"/>
    <property type="match status" value="1"/>
</dbReference>
<dbReference type="OrthoDB" id="433512at2759"/>
<evidence type="ECO:0000259" key="7">
    <source>
        <dbReference type="PROSITE" id="PS50850"/>
    </source>
</evidence>
<dbReference type="Gene3D" id="1.20.1250.20">
    <property type="entry name" value="MFS general substrate transporter like domains"/>
    <property type="match status" value="2"/>
</dbReference>
<evidence type="ECO:0000256" key="5">
    <source>
        <dbReference type="SAM" id="MobiDB-lite"/>
    </source>
</evidence>
<feature type="compositionally biased region" description="Low complexity" evidence="5">
    <location>
        <begin position="43"/>
        <end position="52"/>
    </location>
</feature>
<proteinExistence type="predicted"/>
<evidence type="ECO:0000256" key="2">
    <source>
        <dbReference type="ARBA" id="ARBA00022692"/>
    </source>
</evidence>
<gene>
    <name evidence="8" type="ORF">N0V83_001601</name>
</gene>
<evidence type="ECO:0000313" key="8">
    <source>
        <dbReference type="EMBL" id="KAJ4376318.1"/>
    </source>
</evidence>
<dbReference type="PANTHER" id="PTHR23508:SF10">
    <property type="entry name" value="CARBOXYLIC ACID TRANSPORTER PROTEIN HOMOLOG"/>
    <property type="match status" value="1"/>
</dbReference>
<dbReference type="EMBL" id="JAPEUY010000002">
    <property type="protein sequence ID" value="KAJ4376318.1"/>
    <property type="molecule type" value="Genomic_DNA"/>
</dbReference>
<name>A0A9W8YFJ4_9PLEO</name>
<dbReference type="InterPro" id="IPR005829">
    <property type="entry name" value="Sugar_transporter_CS"/>
</dbReference>
<evidence type="ECO:0000256" key="4">
    <source>
        <dbReference type="ARBA" id="ARBA00023136"/>
    </source>
</evidence>
<keyword evidence="2 6" id="KW-0812">Transmembrane</keyword>
<evidence type="ECO:0000256" key="6">
    <source>
        <dbReference type="SAM" id="Phobius"/>
    </source>
</evidence>
<sequence length="525" mass="58632">MAALTLKNNWSYLRSEESVNTLNVFDNRYWDWDWEPERSIRRSCSSASTTTRHQSSNKPRPGPTAVDASPPNNSSPLRIKEKTQRLQYITGQLDDNGFDAGVFLVAASGFLTDSYLLFVTNTVIPSIIYVYMHDRPEEARDFEMWINLTTLIGSIVGQVLFGILADLLGRTSLYGWELIIVIISTLGFAFTSEGVLPGAQTKLGPSLDLKTSFYCWRFVQGVGIGAEYPLSAVLTAEWASVDYRAQMVAAVFTMQPLGQLCAAIAGYSAIAIVNRSFRLSDYGVHGTADSRALVDRVWRGIVLFGALPSVLALIFRFYLTDPGRYTLEVQEDIDQAVEDTDRQVSRQLLSRLKKVLPWKTKTLTEPEDIELPRAQPRHRGTGHTADTSSSDPPQTHDHRQSLGDLYTYLWTERNIILLFGTCATWFLLDIVFFGLGISSPDTLAVVWADQPVPSVSNTTVPPWNPDPTHPDYTIVDVLKSNSKELILASALGALGGSILLTITINQFKRKWLLQWTKYTHLLIPC</sequence>
<feature type="transmembrane region" description="Helical" evidence="6">
    <location>
        <begin position="144"/>
        <end position="168"/>
    </location>
</feature>
<dbReference type="Proteomes" id="UP001140560">
    <property type="component" value="Unassembled WGS sequence"/>
</dbReference>
<evidence type="ECO:0000256" key="3">
    <source>
        <dbReference type="ARBA" id="ARBA00022989"/>
    </source>
</evidence>